<feature type="region of interest" description="Disordered" evidence="1">
    <location>
        <begin position="310"/>
        <end position="345"/>
    </location>
</feature>
<evidence type="ECO:0000259" key="3">
    <source>
        <dbReference type="Pfam" id="PF13539"/>
    </source>
</evidence>
<dbReference type="GO" id="GO:0008233">
    <property type="term" value="F:peptidase activity"/>
    <property type="evidence" value="ECO:0007669"/>
    <property type="project" value="InterPro"/>
</dbReference>
<feature type="chain" id="PRO_5013324371" description="Peptidase M15C domain-containing protein" evidence="2">
    <location>
        <begin position="19"/>
        <end position="345"/>
    </location>
</feature>
<sequence length="345" mass="37035">MPILLLFIFLSCAHVVHAETAESSNAPSNAPPTASASAAPVSRATGAGNGLIDAADLPAGLDDAAQVDFYCLRRAYPQITGMTTDAQGQWLVFNDGRRVLYDAAPGAAPSTGPQASEWVVSVRTSMAEPYPLEPQRPDTPQGVSPGRRRSYDLLQALYGSTPKAVGGHLVQARLLGQHLHLSPAAAQAMNRANAHLAPQAAQEPRLKTLLKMDGGFAWRRIAGENRLSPHAFGIAFDISPGIATYWRWSKLRPHPLQQSYPSAIVEAFENEGFIWGGKWHEYDLMHFEYRPEIICKARVWQGLEPLPNNDAPKNLAQPAVSSVPVAPSGEATVPADASAAPSVSQ</sequence>
<evidence type="ECO:0000313" key="4">
    <source>
        <dbReference type="EMBL" id="SBV93630.1"/>
    </source>
</evidence>
<feature type="region of interest" description="Disordered" evidence="1">
    <location>
        <begin position="22"/>
        <end position="41"/>
    </location>
</feature>
<protein>
    <recommendedName>
        <fullName evidence="3">Peptidase M15C domain-containing protein</fullName>
    </recommendedName>
</protein>
<evidence type="ECO:0000256" key="1">
    <source>
        <dbReference type="SAM" id="MobiDB-lite"/>
    </source>
</evidence>
<feature type="compositionally biased region" description="Low complexity" evidence="1">
    <location>
        <begin position="22"/>
        <end position="40"/>
    </location>
</feature>
<feature type="signal peptide" evidence="2">
    <location>
        <begin position="1"/>
        <end position="18"/>
    </location>
</feature>
<reference evidence="4" key="1">
    <citation type="submission" date="2016-04" db="EMBL/GenBank/DDBJ databases">
        <authorList>
            <person name="Evans L.H."/>
            <person name="Alamgir A."/>
            <person name="Owens N."/>
            <person name="Weber N.D."/>
            <person name="Virtaneva K."/>
            <person name="Barbian K."/>
            <person name="Babar A."/>
            <person name="Rosenke K."/>
        </authorList>
    </citation>
    <scope>NUCLEOTIDE SEQUENCE</scope>
    <source>
        <strain evidence="4">92-2</strain>
    </source>
</reference>
<feature type="compositionally biased region" description="Low complexity" evidence="1">
    <location>
        <begin position="331"/>
        <end position="345"/>
    </location>
</feature>
<organism evidence="4">
    <name type="scientific">uncultured Desulfovibrio sp</name>
    <dbReference type="NCBI Taxonomy" id="167968"/>
    <lineage>
        <taxon>Bacteria</taxon>
        <taxon>Pseudomonadati</taxon>
        <taxon>Thermodesulfobacteriota</taxon>
        <taxon>Desulfovibrionia</taxon>
        <taxon>Desulfovibrionales</taxon>
        <taxon>Desulfovibrionaceae</taxon>
        <taxon>Desulfovibrio</taxon>
        <taxon>environmental samples</taxon>
    </lineage>
</organism>
<keyword evidence="2" id="KW-0732">Signal</keyword>
<accession>A0A212J2I7</accession>
<dbReference type="Pfam" id="PF13539">
    <property type="entry name" value="Peptidase_M15_4"/>
    <property type="match status" value="1"/>
</dbReference>
<dbReference type="AlphaFoldDB" id="A0A212J2I7"/>
<gene>
    <name evidence="4" type="ORF">KM92DES2_10428</name>
</gene>
<dbReference type="EMBL" id="FLUP01000001">
    <property type="protein sequence ID" value="SBV93630.1"/>
    <property type="molecule type" value="Genomic_DNA"/>
</dbReference>
<feature type="domain" description="Peptidase M15C" evidence="3">
    <location>
        <begin position="223"/>
        <end position="289"/>
    </location>
</feature>
<name>A0A212J2I7_9BACT</name>
<dbReference type="Gene3D" id="3.30.1380.10">
    <property type="match status" value="1"/>
</dbReference>
<dbReference type="InterPro" id="IPR039561">
    <property type="entry name" value="Peptidase_M15C"/>
</dbReference>
<dbReference type="InterPro" id="IPR009045">
    <property type="entry name" value="Zn_M74/Hedgehog-like"/>
</dbReference>
<proteinExistence type="predicted"/>
<dbReference type="SUPFAM" id="SSF55166">
    <property type="entry name" value="Hedgehog/DD-peptidase"/>
    <property type="match status" value="1"/>
</dbReference>
<evidence type="ECO:0000256" key="2">
    <source>
        <dbReference type="SAM" id="SignalP"/>
    </source>
</evidence>